<dbReference type="AlphaFoldDB" id="W2TEA9"/>
<proteinExistence type="predicted"/>
<sequence length="163" mass="18571">MFNHQGEIEGYEIERMSDIAELGKSRNTGDVNKIVESVVPFHRSKHQCIGVITHQNGGVDRAKSVTYFLACRHKYQTIEGRCHGDEHTQCLCSQTCNVTKREHCDLFAIVSSTPMTYHQDHVNSAARRFKPGEESGQNSVTAELLNDENMMTNMTMDEYNDWN</sequence>
<protein>
    <submittedName>
        <fullName evidence="1">Uncharacterized protein</fullName>
    </submittedName>
</protein>
<evidence type="ECO:0000313" key="1">
    <source>
        <dbReference type="EMBL" id="ETN80173.1"/>
    </source>
</evidence>
<evidence type="ECO:0000313" key="2">
    <source>
        <dbReference type="Proteomes" id="UP000053676"/>
    </source>
</evidence>
<gene>
    <name evidence="1" type="ORF">NECAME_09339</name>
</gene>
<dbReference type="KEGG" id="nai:NECAME_09339"/>
<reference evidence="2" key="1">
    <citation type="journal article" date="2014" name="Nat. Genet.">
        <title>Genome of the human hookworm Necator americanus.</title>
        <authorList>
            <person name="Tang Y.T."/>
            <person name="Gao X."/>
            <person name="Rosa B.A."/>
            <person name="Abubucker S."/>
            <person name="Hallsworth-Pepin K."/>
            <person name="Martin J."/>
            <person name="Tyagi R."/>
            <person name="Heizer E."/>
            <person name="Zhang X."/>
            <person name="Bhonagiri-Palsikar V."/>
            <person name="Minx P."/>
            <person name="Warren W.C."/>
            <person name="Wang Q."/>
            <person name="Zhan B."/>
            <person name="Hotez P.J."/>
            <person name="Sternberg P.W."/>
            <person name="Dougall A."/>
            <person name="Gaze S.T."/>
            <person name="Mulvenna J."/>
            <person name="Sotillo J."/>
            <person name="Ranganathan S."/>
            <person name="Rabelo E.M."/>
            <person name="Wilson R.K."/>
            <person name="Felgner P.L."/>
            <person name="Bethony J."/>
            <person name="Hawdon J.M."/>
            <person name="Gasser R.B."/>
            <person name="Loukas A."/>
            <person name="Mitreva M."/>
        </authorList>
    </citation>
    <scope>NUCLEOTIDE SEQUENCE [LARGE SCALE GENOMIC DNA]</scope>
</reference>
<name>W2TEA9_NECAM</name>
<accession>W2TEA9</accession>
<organism evidence="1 2">
    <name type="scientific">Necator americanus</name>
    <name type="common">Human hookworm</name>
    <dbReference type="NCBI Taxonomy" id="51031"/>
    <lineage>
        <taxon>Eukaryota</taxon>
        <taxon>Metazoa</taxon>
        <taxon>Ecdysozoa</taxon>
        <taxon>Nematoda</taxon>
        <taxon>Chromadorea</taxon>
        <taxon>Rhabditida</taxon>
        <taxon>Rhabditina</taxon>
        <taxon>Rhabditomorpha</taxon>
        <taxon>Strongyloidea</taxon>
        <taxon>Ancylostomatidae</taxon>
        <taxon>Bunostominae</taxon>
        <taxon>Necator</taxon>
    </lineage>
</organism>
<dbReference type="Proteomes" id="UP000053676">
    <property type="component" value="Unassembled WGS sequence"/>
</dbReference>
<keyword evidence="2" id="KW-1185">Reference proteome</keyword>
<dbReference type="EMBL" id="KI659180">
    <property type="protein sequence ID" value="ETN80173.1"/>
    <property type="molecule type" value="Genomic_DNA"/>
</dbReference>